<evidence type="ECO:0000313" key="5">
    <source>
        <dbReference type="Proteomes" id="UP001516464"/>
    </source>
</evidence>
<comment type="similarity">
    <text evidence="1">Belongs to the protein disulfide isomerase family.</text>
</comment>
<dbReference type="PANTHER" id="PTHR18929">
    <property type="entry name" value="PROTEIN DISULFIDE ISOMERASE"/>
    <property type="match status" value="1"/>
</dbReference>
<feature type="signal peptide" evidence="2">
    <location>
        <begin position="1"/>
        <end position="16"/>
    </location>
</feature>
<dbReference type="Gene3D" id="3.40.30.10">
    <property type="entry name" value="Glutaredoxin"/>
    <property type="match status" value="2"/>
</dbReference>
<reference evidence="4 5" key="1">
    <citation type="submission" date="2019-01" db="EMBL/GenBank/DDBJ databases">
        <title>Genomes sequencing and comparative genomics of infectious freshwater microsporidia, Cucumispora dikerogammari and Thelohania contejeani.</title>
        <authorList>
            <person name="Cormier A."/>
            <person name="Giraud I."/>
            <person name="Wattier R."/>
            <person name="Teixeira M."/>
            <person name="Grandjean F."/>
            <person name="Rigaud T."/>
            <person name="Cordaux R."/>
        </authorList>
    </citation>
    <scope>NUCLEOTIDE SEQUENCE [LARGE SCALE GENOMIC DNA]</scope>
    <source>
        <strain evidence="4">T1</strain>
        <tissue evidence="4">Spores</tissue>
    </source>
</reference>
<keyword evidence="2" id="KW-0732">Signal</keyword>
<feature type="domain" description="Thioredoxin" evidence="3">
    <location>
        <begin position="292"/>
        <end position="389"/>
    </location>
</feature>
<dbReference type="SUPFAM" id="SSF52833">
    <property type="entry name" value="Thioredoxin-like"/>
    <property type="match status" value="2"/>
</dbReference>
<dbReference type="Pfam" id="PF13848">
    <property type="entry name" value="Thioredoxin_6"/>
    <property type="match status" value="1"/>
</dbReference>
<evidence type="ECO:0000313" key="4">
    <source>
        <dbReference type="EMBL" id="KAF7683039.1"/>
    </source>
</evidence>
<evidence type="ECO:0000259" key="3">
    <source>
        <dbReference type="Pfam" id="PF00085"/>
    </source>
</evidence>
<evidence type="ECO:0000256" key="2">
    <source>
        <dbReference type="SAM" id="SignalP"/>
    </source>
</evidence>
<organism evidence="4 5">
    <name type="scientific">Astathelohania contejeani</name>
    <dbReference type="NCBI Taxonomy" id="164912"/>
    <lineage>
        <taxon>Eukaryota</taxon>
        <taxon>Fungi</taxon>
        <taxon>Fungi incertae sedis</taxon>
        <taxon>Microsporidia</taxon>
        <taxon>Astathelohaniidae</taxon>
        <taxon>Astathelohania</taxon>
    </lineage>
</organism>
<dbReference type="Pfam" id="PF00085">
    <property type="entry name" value="Thioredoxin"/>
    <property type="match status" value="1"/>
</dbReference>
<dbReference type="InterPro" id="IPR036249">
    <property type="entry name" value="Thioredoxin-like_sf"/>
</dbReference>
<proteinExistence type="inferred from homology"/>
<name>A0ABQ7HXY4_9MICR</name>
<accession>A0ABQ7HXY4</accession>
<protein>
    <submittedName>
        <fullName evidence="4">Protein disulfide-isomerase</fullName>
    </submittedName>
</protein>
<dbReference type="Proteomes" id="UP001516464">
    <property type="component" value="Unassembled WGS sequence"/>
</dbReference>
<dbReference type="EMBL" id="SBIQ01000138">
    <property type="protein sequence ID" value="KAF7683039.1"/>
    <property type="molecule type" value="Genomic_DNA"/>
</dbReference>
<evidence type="ECO:0000256" key="1">
    <source>
        <dbReference type="ARBA" id="ARBA00006347"/>
    </source>
</evidence>
<keyword evidence="5" id="KW-1185">Reference proteome</keyword>
<feature type="chain" id="PRO_5045749209" evidence="2">
    <location>
        <begin position="17"/>
        <end position="407"/>
    </location>
</feature>
<gene>
    <name evidence="4" type="ORF">TCON_1748</name>
</gene>
<comment type="caution">
    <text evidence="4">The sequence shown here is derived from an EMBL/GenBank/DDBJ whole genome shotgun (WGS) entry which is preliminary data.</text>
</comment>
<dbReference type="InterPro" id="IPR013766">
    <property type="entry name" value="Thioredoxin_domain"/>
</dbReference>
<sequence length="407" mass="47330">MSKLLSIILNFILANSLFEKNIIVYTNHPEKYKEMINDMNISAIFRKSEEDNTKIENNGREIVIKKKNNFSKIVTLLNKYPPPTGEMQGLRRSTVILFVSDDLLSEIEEDEIPKEINFFISSDTYLAKKYEIPFPGIYGYNAEYRVTYKYPISGDIRSIVNTIASPILDEIKESNVSYYQNSTLPVLYIFFKDYNHAKKEFLQPAIDFRYKVKLALVRFDPERNALASFGISEKTDLPCIVNITMRKKFKEINLTREKLSRFLSGYIDKTIEPYYASGPIPTDNDKRGAKIIVRNTYKKMVEENNKDALLVFHSPHCMWCIKLKPVIEELGQLANGKVLVGLIDMSVNDMPEWDIRAYPTIYLVQARSKKKIAYDRRDRSLKELIEFIKERGEDKVDLSKDLKKETL</sequence>